<proteinExistence type="predicted"/>
<feature type="region of interest" description="Disordered" evidence="2">
    <location>
        <begin position="80"/>
        <end position="106"/>
    </location>
</feature>
<comment type="caution">
    <text evidence="3">The sequence shown here is derived from an EMBL/GenBank/DDBJ whole genome shotgun (WGS) entry which is preliminary data.</text>
</comment>
<name>A0ABT9SGP1_9BURK</name>
<dbReference type="EMBL" id="JAUSRO010000019">
    <property type="protein sequence ID" value="MDP9902582.1"/>
    <property type="molecule type" value="Genomic_DNA"/>
</dbReference>
<accession>A0ABT9SGP1</accession>
<dbReference type="InterPro" id="IPR009956">
    <property type="entry name" value="Post-segregation_anti-tox_CcdA"/>
</dbReference>
<keyword evidence="4" id="KW-1185">Reference proteome</keyword>
<sequence>MLRFDNAPKKATNLSLNSKVLEIARELGMNVSQTVDALLAKEVERRYWEGWNERNKEAIEAYNARIRRDGVWGAKYRTFAGSLGDGRQTPDLKSDTKPETAKRKVA</sequence>
<gene>
    <name evidence="3" type="ORF">J2W36_004859</name>
</gene>
<dbReference type="Pfam" id="PF07362">
    <property type="entry name" value="CcdA"/>
    <property type="match status" value="1"/>
</dbReference>
<keyword evidence="1" id="KW-1277">Toxin-antitoxin system</keyword>
<evidence type="ECO:0000256" key="1">
    <source>
        <dbReference type="ARBA" id="ARBA00022649"/>
    </source>
</evidence>
<organism evidence="3 4">
    <name type="scientific">Variovorax ginsengisoli</name>
    <dbReference type="NCBI Taxonomy" id="363844"/>
    <lineage>
        <taxon>Bacteria</taxon>
        <taxon>Pseudomonadati</taxon>
        <taxon>Pseudomonadota</taxon>
        <taxon>Betaproteobacteria</taxon>
        <taxon>Burkholderiales</taxon>
        <taxon>Comamonadaceae</taxon>
        <taxon>Variovorax</taxon>
    </lineage>
</organism>
<dbReference type="Proteomes" id="UP001226867">
    <property type="component" value="Unassembled WGS sequence"/>
</dbReference>
<evidence type="ECO:0000256" key="2">
    <source>
        <dbReference type="SAM" id="MobiDB-lite"/>
    </source>
</evidence>
<feature type="compositionally biased region" description="Basic and acidic residues" evidence="2">
    <location>
        <begin position="88"/>
        <end position="106"/>
    </location>
</feature>
<reference evidence="3 4" key="1">
    <citation type="submission" date="2023-07" db="EMBL/GenBank/DDBJ databases">
        <title>Sorghum-associated microbial communities from plants grown in Nebraska, USA.</title>
        <authorList>
            <person name="Schachtman D."/>
        </authorList>
    </citation>
    <scope>NUCLEOTIDE SEQUENCE [LARGE SCALE GENOMIC DNA]</scope>
    <source>
        <strain evidence="3 4">DS1607</strain>
    </source>
</reference>
<protein>
    <submittedName>
        <fullName evidence="3">Antitoxin CcdA</fullName>
    </submittedName>
</protein>
<dbReference type="RefSeq" id="WP_307692314.1">
    <property type="nucleotide sequence ID" value="NZ_JAUSRO010000019.1"/>
</dbReference>
<evidence type="ECO:0000313" key="4">
    <source>
        <dbReference type="Proteomes" id="UP001226867"/>
    </source>
</evidence>
<evidence type="ECO:0000313" key="3">
    <source>
        <dbReference type="EMBL" id="MDP9902582.1"/>
    </source>
</evidence>